<feature type="domain" description="HTH marR-type" evidence="2">
    <location>
        <begin position="13"/>
        <end position="145"/>
    </location>
</feature>
<dbReference type="GO" id="GO:0006950">
    <property type="term" value="P:response to stress"/>
    <property type="evidence" value="ECO:0007669"/>
    <property type="project" value="TreeGrafter"/>
</dbReference>
<dbReference type="RefSeq" id="WP_067639414.1">
    <property type="nucleotide sequence ID" value="NZ_JAAXPI010000021.1"/>
</dbReference>
<name>A0A846Z0F2_9ACTN</name>
<evidence type="ECO:0000313" key="3">
    <source>
        <dbReference type="EMBL" id="NKZ05397.1"/>
    </source>
</evidence>
<evidence type="ECO:0000259" key="2">
    <source>
        <dbReference type="PROSITE" id="PS50995"/>
    </source>
</evidence>
<dbReference type="SUPFAM" id="SSF46785">
    <property type="entry name" value="Winged helix' DNA-binding domain"/>
    <property type="match status" value="1"/>
</dbReference>
<dbReference type="Proteomes" id="UP000579250">
    <property type="component" value="Unassembled WGS sequence"/>
</dbReference>
<reference evidence="3 4" key="1">
    <citation type="submission" date="2020-04" db="EMBL/GenBank/DDBJ databases">
        <title>MicrobeNet Type strains.</title>
        <authorList>
            <person name="Nicholson A.C."/>
        </authorList>
    </citation>
    <scope>NUCLEOTIDE SEQUENCE [LARGE SCALE GENOMIC DNA]</scope>
    <source>
        <strain evidence="3 4">ATCC BAA-277</strain>
    </source>
</reference>
<evidence type="ECO:0000256" key="1">
    <source>
        <dbReference type="SAM" id="MobiDB-lite"/>
    </source>
</evidence>
<feature type="compositionally biased region" description="Low complexity" evidence="1">
    <location>
        <begin position="150"/>
        <end position="160"/>
    </location>
</feature>
<dbReference type="InterPro" id="IPR000835">
    <property type="entry name" value="HTH_MarR-typ"/>
</dbReference>
<accession>A0A846Z0F2</accession>
<dbReference type="AlphaFoldDB" id="A0A846Z0F2"/>
<sequence length="186" mass="19636">MEETAAPLPPRLLGITTFVLARVGRAGRARMGRMMAAHGLGLWHFAVLAALDDAGPASQRDLGARLRIDPGDLVEVAGRLADAGLVRRERDPSDRRRYVVELTPEGRAELDEVTRGAAAVDAEFLAPLPEGDRAAFERIVRVLLARHGAETGAGQAEAPAPAGPPGPGTELSARTRTTRTGRAARG</sequence>
<evidence type="ECO:0000313" key="4">
    <source>
        <dbReference type="Proteomes" id="UP000579250"/>
    </source>
</evidence>
<dbReference type="InterPro" id="IPR036390">
    <property type="entry name" value="WH_DNA-bd_sf"/>
</dbReference>
<dbReference type="EMBL" id="JAAXPI010000021">
    <property type="protein sequence ID" value="NKZ05397.1"/>
    <property type="molecule type" value="Genomic_DNA"/>
</dbReference>
<gene>
    <name evidence="3" type="ORF">HGB48_16840</name>
</gene>
<dbReference type="PRINTS" id="PR00598">
    <property type="entry name" value="HTHMARR"/>
</dbReference>
<dbReference type="Pfam" id="PF12802">
    <property type="entry name" value="MarR_2"/>
    <property type="match status" value="1"/>
</dbReference>
<protein>
    <submittedName>
        <fullName evidence="3">MarR family transcriptional regulator</fullName>
    </submittedName>
</protein>
<dbReference type="InterPro" id="IPR036388">
    <property type="entry name" value="WH-like_DNA-bd_sf"/>
</dbReference>
<organism evidence="3 4">
    <name type="scientific">Actinomadura latina</name>
    <dbReference type="NCBI Taxonomy" id="163603"/>
    <lineage>
        <taxon>Bacteria</taxon>
        <taxon>Bacillati</taxon>
        <taxon>Actinomycetota</taxon>
        <taxon>Actinomycetes</taxon>
        <taxon>Streptosporangiales</taxon>
        <taxon>Thermomonosporaceae</taxon>
        <taxon>Actinomadura</taxon>
    </lineage>
</organism>
<keyword evidence="4" id="KW-1185">Reference proteome</keyword>
<dbReference type="GO" id="GO:0003700">
    <property type="term" value="F:DNA-binding transcription factor activity"/>
    <property type="evidence" value="ECO:0007669"/>
    <property type="project" value="InterPro"/>
</dbReference>
<feature type="compositionally biased region" description="Basic residues" evidence="1">
    <location>
        <begin position="176"/>
        <end position="186"/>
    </location>
</feature>
<feature type="region of interest" description="Disordered" evidence="1">
    <location>
        <begin position="150"/>
        <end position="186"/>
    </location>
</feature>
<dbReference type="PANTHER" id="PTHR33164">
    <property type="entry name" value="TRANSCRIPTIONAL REGULATOR, MARR FAMILY"/>
    <property type="match status" value="1"/>
</dbReference>
<dbReference type="InterPro" id="IPR039422">
    <property type="entry name" value="MarR/SlyA-like"/>
</dbReference>
<dbReference type="SMART" id="SM00347">
    <property type="entry name" value="HTH_MARR"/>
    <property type="match status" value="1"/>
</dbReference>
<comment type="caution">
    <text evidence="3">The sequence shown here is derived from an EMBL/GenBank/DDBJ whole genome shotgun (WGS) entry which is preliminary data.</text>
</comment>
<dbReference type="PANTHER" id="PTHR33164:SF104">
    <property type="entry name" value="TRANSCRIPTIONAL REGULATORY PROTEIN"/>
    <property type="match status" value="1"/>
</dbReference>
<dbReference type="PROSITE" id="PS50995">
    <property type="entry name" value="HTH_MARR_2"/>
    <property type="match status" value="1"/>
</dbReference>
<dbReference type="Gene3D" id="1.10.10.10">
    <property type="entry name" value="Winged helix-like DNA-binding domain superfamily/Winged helix DNA-binding domain"/>
    <property type="match status" value="1"/>
</dbReference>
<proteinExistence type="predicted"/>